<dbReference type="Proteomes" id="UP001151760">
    <property type="component" value="Unassembled WGS sequence"/>
</dbReference>
<reference evidence="2" key="1">
    <citation type="journal article" date="2022" name="Int. J. Mol. Sci.">
        <title>Draft Genome of Tanacetum Coccineum: Genomic Comparison of Closely Related Tanacetum-Family Plants.</title>
        <authorList>
            <person name="Yamashiro T."/>
            <person name="Shiraishi A."/>
            <person name="Nakayama K."/>
            <person name="Satake H."/>
        </authorList>
    </citation>
    <scope>NUCLEOTIDE SEQUENCE</scope>
</reference>
<gene>
    <name evidence="2" type="ORF">Tco_0677686</name>
</gene>
<dbReference type="EMBL" id="BQNB010009407">
    <property type="protein sequence ID" value="GJS63122.1"/>
    <property type="molecule type" value="Genomic_DNA"/>
</dbReference>
<accession>A0ABQ4XCW3</accession>
<evidence type="ECO:0000313" key="2">
    <source>
        <dbReference type="EMBL" id="GJS63122.1"/>
    </source>
</evidence>
<comment type="caution">
    <text evidence="2">The sequence shown here is derived from an EMBL/GenBank/DDBJ whole genome shotgun (WGS) entry which is preliminary data.</text>
</comment>
<keyword evidence="3" id="KW-1185">Reference proteome</keyword>
<evidence type="ECO:0000256" key="1">
    <source>
        <dbReference type="SAM" id="MobiDB-lite"/>
    </source>
</evidence>
<feature type="region of interest" description="Disordered" evidence="1">
    <location>
        <begin position="111"/>
        <end position="149"/>
    </location>
</feature>
<feature type="compositionally biased region" description="Basic residues" evidence="1">
    <location>
        <begin position="120"/>
        <end position="140"/>
    </location>
</feature>
<evidence type="ECO:0000313" key="3">
    <source>
        <dbReference type="Proteomes" id="UP001151760"/>
    </source>
</evidence>
<reference evidence="2" key="2">
    <citation type="submission" date="2022-01" db="EMBL/GenBank/DDBJ databases">
        <authorList>
            <person name="Yamashiro T."/>
            <person name="Shiraishi A."/>
            <person name="Satake H."/>
            <person name="Nakayama K."/>
        </authorList>
    </citation>
    <scope>NUCLEOTIDE SEQUENCE</scope>
</reference>
<organism evidence="2 3">
    <name type="scientific">Tanacetum coccineum</name>
    <dbReference type="NCBI Taxonomy" id="301880"/>
    <lineage>
        <taxon>Eukaryota</taxon>
        <taxon>Viridiplantae</taxon>
        <taxon>Streptophyta</taxon>
        <taxon>Embryophyta</taxon>
        <taxon>Tracheophyta</taxon>
        <taxon>Spermatophyta</taxon>
        <taxon>Magnoliopsida</taxon>
        <taxon>eudicotyledons</taxon>
        <taxon>Gunneridae</taxon>
        <taxon>Pentapetalae</taxon>
        <taxon>asterids</taxon>
        <taxon>campanulids</taxon>
        <taxon>Asterales</taxon>
        <taxon>Asteraceae</taxon>
        <taxon>Asteroideae</taxon>
        <taxon>Anthemideae</taxon>
        <taxon>Anthemidinae</taxon>
        <taxon>Tanacetum</taxon>
    </lineage>
</organism>
<protein>
    <submittedName>
        <fullName evidence="2">Uncharacterized protein</fullName>
    </submittedName>
</protein>
<name>A0ABQ4XCW3_9ASTR</name>
<proteinExistence type="predicted"/>
<sequence length="170" mass="19140">MSSTVELSKPYNCKVTIWSRPSTIPFIKERLSKSNKRLKLFKDTVFGKYSDLDVEDNDNHLLNYVLHHQRPQLSKSIDSNLVFDIDGHTLLFRRSEFCLTKQKNLKNKASLGKAPQGKAVKGKAAKGKSTKGKYVKRKAAQGKAAQPSGIGDTHSVIILDLRSLIWDNEK</sequence>